<name>A0A6V7XNR4_MELEN</name>
<keyword evidence="1" id="KW-0472">Membrane</keyword>
<sequence>MMFEIDISKNIILYNLAFCSRTRLCPIPVHNISEVTWNRSRHETDLSTSRPKQIFFHFFRLDEILRFLGVGCYTCLLYTFIFQRERIDNFVTTNCPKVHSSFPPVSYSIGVWEPQKSFWLFVLFIHVQARIFFGVVSWGNFELGESEYKQRNWYIPMLKTHMFLIFSEIVGLVLVSVVDIEEYFVFHAIGYALWLISFNFNVLCNTILFYHSGITSLWENLNFIFRFKCVLGYLIIYPLSVSTGFTYFGYLYTCNVLFKFLYLCFVDSVDVRVSIQKFLVIDV</sequence>
<dbReference type="PANTHER" id="PTHR12892:SF15">
    <property type="entry name" value="POST-GPI ATTACHMENT TO PROTEINS FACTOR 2-LIKE"/>
    <property type="match status" value="1"/>
</dbReference>
<feature type="transmembrane region" description="Helical" evidence="1">
    <location>
        <begin position="64"/>
        <end position="82"/>
    </location>
</feature>
<dbReference type="InterPro" id="IPR039545">
    <property type="entry name" value="PGAP2"/>
</dbReference>
<dbReference type="PANTHER" id="PTHR12892">
    <property type="entry name" value="FGF RECEPTOR ACTIVATING PROTEIN 1"/>
    <property type="match status" value="1"/>
</dbReference>
<dbReference type="OrthoDB" id="5874654at2759"/>
<dbReference type="AlphaFoldDB" id="A0A6V7XNR4"/>
<feature type="transmembrane region" description="Helical" evidence="1">
    <location>
        <begin position="184"/>
        <end position="211"/>
    </location>
</feature>
<dbReference type="Pfam" id="PF10277">
    <property type="entry name" value="Frag1"/>
    <property type="match status" value="1"/>
</dbReference>
<feature type="transmembrane region" description="Helical" evidence="1">
    <location>
        <begin position="118"/>
        <end position="141"/>
    </location>
</feature>
<organism evidence="3 4">
    <name type="scientific">Meloidogyne enterolobii</name>
    <name type="common">Root-knot nematode worm</name>
    <name type="synonym">Meloidogyne mayaguensis</name>
    <dbReference type="NCBI Taxonomy" id="390850"/>
    <lineage>
        <taxon>Eukaryota</taxon>
        <taxon>Metazoa</taxon>
        <taxon>Ecdysozoa</taxon>
        <taxon>Nematoda</taxon>
        <taxon>Chromadorea</taxon>
        <taxon>Rhabditida</taxon>
        <taxon>Tylenchina</taxon>
        <taxon>Tylenchomorpha</taxon>
        <taxon>Tylenchoidea</taxon>
        <taxon>Meloidogynidae</taxon>
        <taxon>Meloidogyninae</taxon>
        <taxon>Meloidogyne</taxon>
    </lineage>
</organism>
<keyword evidence="1" id="KW-1133">Transmembrane helix</keyword>
<feature type="transmembrane region" description="Helical" evidence="1">
    <location>
        <begin position="223"/>
        <end position="241"/>
    </location>
</feature>
<evidence type="ECO:0000256" key="1">
    <source>
        <dbReference type="SAM" id="Phobius"/>
    </source>
</evidence>
<gene>
    <name evidence="3" type="ORF">MENT_LOCUS54482</name>
</gene>
<comment type="caution">
    <text evidence="3">The sequence shown here is derived from an EMBL/GenBank/DDBJ whole genome shotgun (WGS) entry which is preliminary data.</text>
</comment>
<dbReference type="InterPro" id="IPR019402">
    <property type="entry name" value="CWH43_N"/>
</dbReference>
<keyword evidence="1" id="KW-0812">Transmembrane</keyword>
<dbReference type="GO" id="GO:0005789">
    <property type="term" value="C:endoplasmic reticulum membrane"/>
    <property type="evidence" value="ECO:0007669"/>
    <property type="project" value="TreeGrafter"/>
</dbReference>
<dbReference type="GO" id="GO:0000139">
    <property type="term" value="C:Golgi membrane"/>
    <property type="evidence" value="ECO:0007669"/>
    <property type="project" value="InterPro"/>
</dbReference>
<evidence type="ECO:0000313" key="3">
    <source>
        <dbReference type="EMBL" id="CAD2200969.1"/>
    </source>
</evidence>
<dbReference type="Proteomes" id="UP000580250">
    <property type="component" value="Unassembled WGS sequence"/>
</dbReference>
<protein>
    <recommendedName>
        <fullName evidence="2">CWH43-like N-terminal domain-containing protein</fullName>
    </recommendedName>
</protein>
<evidence type="ECO:0000313" key="4">
    <source>
        <dbReference type="Proteomes" id="UP000580250"/>
    </source>
</evidence>
<accession>A0A6V7XNR4</accession>
<dbReference type="EMBL" id="CAJEWN010001931">
    <property type="protein sequence ID" value="CAD2200969.1"/>
    <property type="molecule type" value="Genomic_DNA"/>
</dbReference>
<dbReference type="GO" id="GO:0006506">
    <property type="term" value="P:GPI anchor biosynthetic process"/>
    <property type="evidence" value="ECO:0007669"/>
    <property type="project" value="TreeGrafter"/>
</dbReference>
<reference evidence="3 4" key="1">
    <citation type="submission" date="2020-08" db="EMBL/GenBank/DDBJ databases">
        <authorList>
            <person name="Koutsovoulos G."/>
            <person name="Danchin GJ E."/>
        </authorList>
    </citation>
    <scope>NUCLEOTIDE SEQUENCE [LARGE SCALE GENOMIC DNA]</scope>
</reference>
<proteinExistence type="predicted"/>
<feature type="transmembrane region" description="Helical" evidence="1">
    <location>
        <begin position="162"/>
        <end position="178"/>
    </location>
</feature>
<evidence type="ECO:0000259" key="2">
    <source>
        <dbReference type="Pfam" id="PF10277"/>
    </source>
</evidence>
<feature type="domain" description="CWH43-like N-terminal" evidence="2">
    <location>
        <begin position="69"/>
        <end position="236"/>
    </location>
</feature>